<keyword evidence="3" id="KW-1185">Reference proteome</keyword>
<comment type="caution">
    <text evidence="2">The sequence shown here is derived from an EMBL/GenBank/DDBJ whole genome shotgun (WGS) entry which is preliminary data.</text>
</comment>
<feature type="transmembrane region" description="Helical" evidence="1">
    <location>
        <begin position="73"/>
        <end position="94"/>
    </location>
</feature>
<evidence type="ECO:0000313" key="3">
    <source>
        <dbReference type="Proteomes" id="UP001630127"/>
    </source>
</evidence>
<dbReference type="EMBL" id="JBJUIK010000003">
    <property type="protein sequence ID" value="KAL3532971.1"/>
    <property type="molecule type" value="Genomic_DNA"/>
</dbReference>
<reference evidence="2 3" key="1">
    <citation type="submission" date="2024-11" db="EMBL/GenBank/DDBJ databases">
        <title>A near-complete genome assembly of Cinchona calisaya.</title>
        <authorList>
            <person name="Lian D.C."/>
            <person name="Zhao X.W."/>
            <person name="Wei L."/>
        </authorList>
    </citation>
    <scope>NUCLEOTIDE SEQUENCE [LARGE SCALE GENOMIC DNA]</scope>
    <source>
        <tissue evidence="2">Nenye</tissue>
    </source>
</reference>
<evidence type="ECO:0000256" key="1">
    <source>
        <dbReference type="SAM" id="Phobius"/>
    </source>
</evidence>
<proteinExistence type="predicted"/>
<accession>A0ABD3APG4</accession>
<keyword evidence="1" id="KW-0812">Transmembrane</keyword>
<protein>
    <submittedName>
        <fullName evidence="2">Uncharacterized protein</fullName>
    </submittedName>
</protein>
<evidence type="ECO:0000313" key="2">
    <source>
        <dbReference type="EMBL" id="KAL3532971.1"/>
    </source>
</evidence>
<sequence length="118" mass="13297">MVSRQNFRVVTTILAIPLATIVNASGSVLVARAITCCFGFIERYFVTFGELLVVPSFAGKNRKNYPRCYVGHMIANLPLVLAAIATPIAFWTMIAAPHHSTEQWRIRRIDHGWPDVRR</sequence>
<feature type="transmembrane region" description="Helical" evidence="1">
    <location>
        <begin position="43"/>
        <end position="61"/>
    </location>
</feature>
<name>A0ABD3APG4_9GENT</name>
<keyword evidence="1" id="KW-1133">Transmembrane helix</keyword>
<gene>
    <name evidence="2" type="ORF">ACH5RR_006492</name>
</gene>
<dbReference type="AlphaFoldDB" id="A0ABD3APG4"/>
<organism evidence="2 3">
    <name type="scientific">Cinchona calisaya</name>
    <dbReference type="NCBI Taxonomy" id="153742"/>
    <lineage>
        <taxon>Eukaryota</taxon>
        <taxon>Viridiplantae</taxon>
        <taxon>Streptophyta</taxon>
        <taxon>Embryophyta</taxon>
        <taxon>Tracheophyta</taxon>
        <taxon>Spermatophyta</taxon>
        <taxon>Magnoliopsida</taxon>
        <taxon>eudicotyledons</taxon>
        <taxon>Gunneridae</taxon>
        <taxon>Pentapetalae</taxon>
        <taxon>asterids</taxon>
        <taxon>lamiids</taxon>
        <taxon>Gentianales</taxon>
        <taxon>Rubiaceae</taxon>
        <taxon>Cinchonoideae</taxon>
        <taxon>Cinchoneae</taxon>
        <taxon>Cinchona</taxon>
    </lineage>
</organism>
<keyword evidence="1" id="KW-0472">Membrane</keyword>
<dbReference type="Proteomes" id="UP001630127">
    <property type="component" value="Unassembled WGS sequence"/>
</dbReference>